<gene>
    <name evidence="5" type="ORF">CEP51_012942</name>
</gene>
<evidence type="ECO:0000313" key="6">
    <source>
        <dbReference type="Proteomes" id="UP000287972"/>
    </source>
</evidence>
<name>A0A428QKF8_9HYPO</name>
<dbReference type="Proteomes" id="UP000287972">
    <property type="component" value="Unassembled WGS sequence"/>
</dbReference>
<keyword evidence="6" id="KW-1185">Reference proteome</keyword>
<protein>
    <recommendedName>
        <fullName evidence="4">Histidine-specific methyltransferase SAM-dependent domain-containing protein</fullName>
    </recommendedName>
</protein>
<reference evidence="5 6" key="1">
    <citation type="submission" date="2017-06" db="EMBL/GenBank/DDBJ databases">
        <title>Comparative genomic analysis of Ambrosia Fusariam Clade fungi.</title>
        <authorList>
            <person name="Stajich J.E."/>
            <person name="Carrillo J."/>
            <person name="Kijimoto T."/>
            <person name="Eskalen A."/>
            <person name="O'Donnell K."/>
            <person name="Kasson M."/>
        </authorList>
    </citation>
    <scope>NUCLEOTIDE SEQUENCE [LARGE SCALE GENOMIC DNA]</scope>
    <source>
        <strain evidence="5 6">NRRL62606</strain>
    </source>
</reference>
<dbReference type="InterPro" id="IPR029063">
    <property type="entry name" value="SAM-dependent_MTases_sf"/>
</dbReference>
<dbReference type="Gene3D" id="3.40.50.150">
    <property type="entry name" value="Vaccinia Virus protein VP39"/>
    <property type="match status" value="1"/>
</dbReference>
<proteinExistence type="predicted"/>
<dbReference type="InterPro" id="IPR019257">
    <property type="entry name" value="MeTrfase_dom"/>
</dbReference>
<evidence type="ECO:0000256" key="3">
    <source>
        <dbReference type="ARBA" id="ARBA00022691"/>
    </source>
</evidence>
<dbReference type="PANTHER" id="PTHR43397">
    <property type="entry name" value="ERGOTHIONEINE BIOSYNTHESIS PROTEIN 1"/>
    <property type="match status" value="1"/>
</dbReference>
<keyword evidence="1" id="KW-0489">Methyltransferase</keyword>
<comment type="caution">
    <text evidence="5">The sequence shown here is derived from an EMBL/GenBank/DDBJ whole genome shotgun (WGS) entry which is preliminary data.</text>
</comment>
<dbReference type="PANTHER" id="PTHR43397:SF1">
    <property type="entry name" value="ERGOTHIONEINE BIOSYNTHESIS PROTEIN 1"/>
    <property type="match status" value="1"/>
</dbReference>
<dbReference type="EMBL" id="NKCL01000509">
    <property type="protein sequence ID" value="RSL65765.1"/>
    <property type="molecule type" value="Genomic_DNA"/>
</dbReference>
<dbReference type="AlphaFoldDB" id="A0A428QKF8"/>
<accession>A0A428QKF8</accession>
<keyword evidence="2" id="KW-0808">Transferase</keyword>
<dbReference type="GO" id="GO:0032259">
    <property type="term" value="P:methylation"/>
    <property type="evidence" value="ECO:0007669"/>
    <property type="project" value="UniProtKB-KW"/>
</dbReference>
<dbReference type="Pfam" id="PF10017">
    <property type="entry name" value="Methyltransf_33"/>
    <property type="match status" value="1"/>
</dbReference>
<evidence type="ECO:0000256" key="2">
    <source>
        <dbReference type="ARBA" id="ARBA00022679"/>
    </source>
</evidence>
<dbReference type="GO" id="GO:0008168">
    <property type="term" value="F:methyltransferase activity"/>
    <property type="evidence" value="ECO:0007669"/>
    <property type="project" value="UniProtKB-KW"/>
</dbReference>
<sequence>MDIRNSMLTSVDRDSTKMTPFLDLLEPLPIKCRYYGVDVNKKAVDEKVMKFNEKYTKVECSGVHATFEDGIAMAATQAGKKVIISLGSTVTNFDPTQALENLRKLCRGDNLVILGQQGPDAVTGRHGDKVHRDAYHTERFEKFIWQGMLGTGNEVLRKKVFTEKEWEIKCEILHRPWRHQFVFHYKGEERFRGFVSFKYHEHEIISMIKETGAPSPEIYRHRETAMRIYAVDCLGN</sequence>
<keyword evidence="3" id="KW-0949">S-adenosyl-L-methionine</keyword>
<feature type="domain" description="Histidine-specific methyltransferase SAM-dependent" evidence="4">
    <location>
        <begin position="14"/>
        <end position="184"/>
    </location>
</feature>
<evidence type="ECO:0000313" key="5">
    <source>
        <dbReference type="EMBL" id="RSL65765.1"/>
    </source>
</evidence>
<organism evidence="5 6">
    <name type="scientific">Fusarium floridanum</name>
    <dbReference type="NCBI Taxonomy" id="1325733"/>
    <lineage>
        <taxon>Eukaryota</taxon>
        <taxon>Fungi</taxon>
        <taxon>Dikarya</taxon>
        <taxon>Ascomycota</taxon>
        <taxon>Pezizomycotina</taxon>
        <taxon>Sordariomycetes</taxon>
        <taxon>Hypocreomycetidae</taxon>
        <taxon>Hypocreales</taxon>
        <taxon>Nectriaceae</taxon>
        <taxon>Fusarium</taxon>
        <taxon>Fusarium solani species complex</taxon>
    </lineage>
</organism>
<evidence type="ECO:0000259" key="4">
    <source>
        <dbReference type="Pfam" id="PF10017"/>
    </source>
</evidence>
<dbReference type="InterPro" id="IPR051128">
    <property type="entry name" value="EgtD_Methyltrsf_superfamily"/>
</dbReference>
<evidence type="ECO:0000256" key="1">
    <source>
        <dbReference type="ARBA" id="ARBA00022603"/>
    </source>
</evidence>